<comment type="similarity">
    <text evidence="1">Belongs to the UPF0246 family.</text>
</comment>
<keyword evidence="3" id="KW-1185">Reference proteome</keyword>
<dbReference type="HAMAP" id="MF_00652">
    <property type="entry name" value="UPF0246"/>
    <property type="match status" value="1"/>
</dbReference>
<proteinExistence type="inferred from homology"/>
<name>A0A212U1K4_9MICO</name>
<dbReference type="AlphaFoldDB" id="A0A212U1K4"/>
<dbReference type="OrthoDB" id="3210767at2"/>
<accession>A0A212U1K4</accession>
<dbReference type="Pfam" id="PF03883">
    <property type="entry name" value="H2O2_YaaD"/>
    <property type="match status" value="1"/>
</dbReference>
<dbReference type="PANTHER" id="PTHR30283:SF4">
    <property type="entry name" value="PEROXIDE STRESS RESISTANCE PROTEIN YAAA"/>
    <property type="match status" value="1"/>
</dbReference>
<dbReference type="GO" id="GO:0033194">
    <property type="term" value="P:response to hydroperoxide"/>
    <property type="evidence" value="ECO:0007669"/>
    <property type="project" value="TreeGrafter"/>
</dbReference>
<dbReference type="RefSeq" id="WP_088818621.1">
    <property type="nucleotide sequence ID" value="NZ_FYEZ01000002.1"/>
</dbReference>
<dbReference type="NCBIfam" id="NF002542">
    <property type="entry name" value="PRK02101.1-3"/>
    <property type="match status" value="1"/>
</dbReference>
<evidence type="ECO:0000256" key="1">
    <source>
        <dbReference type="HAMAP-Rule" id="MF_00652"/>
    </source>
</evidence>
<reference evidence="2 3" key="1">
    <citation type="submission" date="2017-06" db="EMBL/GenBank/DDBJ databases">
        <authorList>
            <person name="Kim H.J."/>
            <person name="Triplett B.A."/>
        </authorList>
    </citation>
    <scope>NUCLEOTIDE SEQUENCE [LARGE SCALE GENOMIC DNA]</scope>
    <source>
        <strain evidence="2 3">DSM 22179</strain>
    </source>
</reference>
<gene>
    <name evidence="2" type="ORF">SAMN05445756_1690</name>
</gene>
<protein>
    <recommendedName>
        <fullName evidence="1">UPF0246 protein SAMN05445756_1690</fullName>
    </recommendedName>
</protein>
<dbReference type="InterPro" id="IPR005583">
    <property type="entry name" value="YaaA"/>
</dbReference>
<evidence type="ECO:0000313" key="3">
    <source>
        <dbReference type="Proteomes" id="UP000198122"/>
    </source>
</evidence>
<organism evidence="2 3">
    <name type="scientific">Kytococcus aerolatus</name>
    <dbReference type="NCBI Taxonomy" id="592308"/>
    <lineage>
        <taxon>Bacteria</taxon>
        <taxon>Bacillati</taxon>
        <taxon>Actinomycetota</taxon>
        <taxon>Actinomycetes</taxon>
        <taxon>Micrococcales</taxon>
        <taxon>Kytococcaceae</taxon>
        <taxon>Kytococcus</taxon>
    </lineage>
</organism>
<dbReference type="Proteomes" id="UP000198122">
    <property type="component" value="Unassembled WGS sequence"/>
</dbReference>
<dbReference type="EMBL" id="FYEZ01000002">
    <property type="protein sequence ID" value="SNC72004.1"/>
    <property type="molecule type" value="Genomic_DNA"/>
</dbReference>
<dbReference type="GO" id="GO:0005829">
    <property type="term" value="C:cytosol"/>
    <property type="evidence" value="ECO:0007669"/>
    <property type="project" value="TreeGrafter"/>
</dbReference>
<dbReference type="PANTHER" id="PTHR30283">
    <property type="entry name" value="PEROXIDE STRESS RESPONSE PROTEIN YAAA"/>
    <property type="match status" value="1"/>
</dbReference>
<sequence>MLTLLSPAKSLDLDSPLPTRTHTQPRLLEQAEQLVEVMRAKSPEDLSALMGISPELGRLNAERYADFQTPFTPENARPALFTFAGDVYQGLDASRFDTRDLTEAQKTLRILSGLYGVLRPLDLMQPYRLEMGTRLATERGKNLVQWWGRTITDQVAADLADSPGPDVIVNLASTEYSQAVDFQRLGARMVTPRFEDRSPRGEWKVISFHAKRARGEMAAWMVQQRVRSVKALTRFDAAGYAHAPEVSTADEPVFRRAG</sequence>
<evidence type="ECO:0000313" key="2">
    <source>
        <dbReference type="EMBL" id="SNC72004.1"/>
    </source>
</evidence>